<evidence type="ECO:0000313" key="2">
    <source>
        <dbReference type="Proteomes" id="UP000602076"/>
    </source>
</evidence>
<name>A0A927CTJ2_9BACI</name>
<dbReference type="Proteomes" id="UP000602076">
    <property type="component" value="Unassembled WGS sequence"/>
</dbReference>
<reference evidence="1" key="1">
    <citation type="submission" date="2020-09" db="EMBL/GenBank/DDBJ databases">
        <title>Bacillus faecalis sp. nov., a moderately halophilic bacterium isolated from cow faeces.</title>
        <authorList>
            <person name="Jiang L."/>
            <person name="Lee J."/>
        </authorList>
    </citation>
    <scope>NUCLEOTIDE SEQUENCE</scope>
    <source>
        <strain evidence="1">AGMB 02131</strain>
    </source>
</reference>
<dbReference type="Gene3D" id="1.10.3230.30">
    <property type="entry name" value="Phage gp6-like head-tail connector protein"/>
    <property type="match status" value="1"/>
</dbReference>
<dbReference type="InterPro" id="IPR021146">
    <property type="entry name" value="Phage_gp6-like_head-tail"/>
</dbReference>
<dbReference type="EMBL" id="JACXSI010000003">
    <property type="protein sequence ID" value="MBD3107176.1"/>
    <property type="molecule type" value="Genomic_DNA"/>
</dbReference>
<dbReference type="Pfam" id="PF05135">
    <property type="entry name" value="Phage_connect_1"/>
    <property type="match status" value="1"/>
</dbReference>
<dbReference type="RefSeq" id="WP_190996724.1">
    <property type="nucleotide sequence ID" value="NZ_JACXSI010000003.1"/>
</dbReference>
<dbReference type="NCBIfam" id="TIGR01560">
    <property type="entry name" value="put_DNA_pack"/>
    <property type="match status" value="1"/>
</dbReference>
<organism evidence="1 2">
    <name type="scientific">Peribacillus faecalis</name>
    <dbReference type="NCBI Taxonomy" id="2772559"/>
    <lineage>
        <taxon>Bacteria</taxon>
        <taxon>Bacillati</taxon>
        <taxon>Bacillota</taxon>
        <taxon>Bacilli</taxon>
        <taxon>Bacillales</taxon>
        <taxon>Bacillaceae</taxon>
        <taxon>Peribacillus</taxon>
    </lineage>
</organism>
<gene>
    <name evidence="1" type="ORF">IEO70_02185</name>
</gene>
<dbReference type="AlphaFoldDB" id="A0A927CTJ2"/>
<dbReference type="InterPro" id="IPR006450">
    <property type="entry name" value="Phage_HK97_gp6-like"/>
</dbReference>
<comment type="caution">
    <text evidence="1">The sequence shown here is derived from an EMBL/GenBank/DDBJ whole genome shotgun (WGS) entry which is preliminary data.</text>
</comment>
<proteinExistence type="predicted"/>
<protein>
    <submittedName>
        <fullName evidence="1">Phage gp6-like head-tail connector protein</fullName>
    </submittedName>
</protein>
<sequence>METNAQKFKMSRTFLEQANRGALPSFSEVNLDFVKQYLYVDFEDDDLLLQLLIESARECILFETGLKEISELDGSKIASVLVIQMVSDLYNTRSTLATDVKINQNPLYTQMIKSIRGSFKGYKL</sequence>
<accession>A0A927CTJ2</accession>
<keyword evidence="2" id="KW-1185">Reference proteome</keyword>
<evidence type="ECO:0000313" key="1">
    <source>
        <dbReference type="EMBL" id="MBD3107176.1"/>
    </source>
</evidence>